<dbReference type="SUPFAM" id="SSF52540">
    <property type="entry name" value="P-loop containing nucleoside triphosphate hydrolases"/>
    <property type="match status" value="1"/>
</dbReference>
<accession>A0A8J8NJ29</accession>
<keyword evidence="1" id="KW-0547">Nucleotide-binding</keyword>
<dbReference type="PRINTS" id="PR00449">
    <property type="entry name" value="RASTRNSFRMNG"/>
</dbReference>
<dbReference type="FunFam" id="3.40.50.300:FF:001447">
    <property type="entry name" value="Ras-related protein Rab-1B"/>
    <property type="match status" value="1"/>
</dbReference>
<dbReference type="InterPro" id="IPR005225">
    <property type="entry name" value="Small_GTP-bd"/>
</dbReference>
<gene>
    <name evidence="2" type="ORF">FGO68_gene2520</name>
</gene>
<dbReference type="Proteomes" id="UP000785679">
    <property type="component" value="Unassembled WGS sequence"/>
</dbReference>
<dbReference type="InterPro" id="IPR027417">
    <property type="entry name" value="P-loop_NTPase"/>
</dbReference>
<dbReference type="GO" id="GO:0005525">
    <property type="term" value="F:GTP binding"/>
    <property type="evidence" value="ECO:0007669"/>
    <property type="project" value="InterPro"/>
</dbReference>
<reference evidence="2" key="1">
    <citation type="submission" date="2019-06" db="EMBL/GenBank/DDBJ databases">
        <authorList>
            <person name="Zheng W."/>
        </authorList>
    </citation>
    <scope>NUCLEOTIDE SEQUENCE</scope>
    <source>
        <strain evidence="2">QDHG01</strain>
    </source>
</reference>
<dbReference type="PROSITE" id="PS51419">
    <property type="entry name" value="RAB"/>
    <property type="match status" value="1"/>
</dbReference>
<protein>
    <submittedName>
        <fullName evidence="2">Uncharacterized protein</fullName>
    </submittedName>
</protein>
<dbReference type="OrthoDB" id="5976022at2759"/>
<dbReference type="EMBL" id="RRYP01015304">
    <property type="protein sequence ID" value="TNV75564.1"/>
    <property type="molecule type" value="Genomic_DNA"/>
</dbReference>
<evidence type="ECO:0000313" key="3">
    <source>
        <dbReference type="Proteomes" id="UP000785679"/>
    </source>
</evidence>
<dbReference type="SMART" id="SM00173">
    <property type="entry name" value="RAS"/>
    <property type="match status" value="1"/>
</dbReference>
<dbReference type="SMART" id="SM00175">
    <property type="entry name" value="RAB"/>
    <property type="match status" value="1"/>
</dbReference>
<comment type="caution">
    <text evidence="2">The sequence shown here is derived from an EMBL/GenBank/DDBJ whole genome shotgun (WGS) entry which is preliminary data.</text>
</comment>
<dbReference type="SMART" id="SM00174">
    <property type="entry name" value="RHO"/>
    <property type="match status" value="1"/>
</dbReference>
<dbReference type="NCBIfam" id="TIGR00231">
    <property type="entry name" value="small_GTP"/>
    <property type="match status" value="1"/>
</dbReference>
<dbReference type="PROSITE" id="PS51421">
    <property type="entry name" value="RAS"/>
    <property type="match status" value="1"/>
</dbReference>
<dbReference type="Pfam" id="PF00071">
    <property type="entry name" value="Ras"/>
    <property type="match status" value="1"/>
</dbReference>
<organism evidence="2 3">
    <name type="scientific">Halteria grandinella</name>
    <dbReference type="NCBI Taxonomy" id="5974"/>
    <lineage>
        <taxon>Eukaryota</taxon>
        <taxon>Sar</taxon>
        <taxon>Alveolata</taxon>
        <taxon>Ciliophora</taxon>
        <taxon>Intramacronucleata</taxon>
        <taxon>Spirotrichea</taxon>
        <taxon>Stichotrichia</taxon>
        <taxon>Sporadotrichida</taxon>
        <taxon>Halteriidae</taxon>
        <taxon>Halteria</taxon>
    </lineage>
</organism>
<dbReference type="InterPro" id="IPR001806">
    <property type="entry name" value="Small_GTPase"/>
</dbReference>
<evidence type="ECO:0000313" key="2">
    <source>
        <dbReference type="EMBL" id="TNV75564.1"/>
    </source>
</evidence>
<keyword evidence="3" id="KW-1185">Reference proteome</keyword>
<dbReference type="GO" id="GO:0003924">
    <property type="term" value="F:GTPase activity"/>
    <property type="evidence" value="ECO:0007669"/>
    <property type="project" value="InterPro"/>
</dbReference>
<proteinExistence type="predicted"/>
<evidence type="ECO:0000256" key="1">
    <source>
        <dbReference type="ARBA" id="ARBA00022741"/>
    </source>
</evidence>
<dbReference type="PANTHER" id="PTHR47978">
    <property type="match status" value="1"/>
</dbReference>
<dbReference type="Gene3D" id="3.40.50.300">
    <property type="entry name" value="P-loop containing nucleotide triphosphate hydrolases"/>
    <property type="match status" value="1"/>
</dbReference>
<sequence>MELLNIKEMQGGAGALQEQVKQIKLIILGHANSGKTKLISEMAGQPYISNHNTTLTGGRDEIFEDGSRARVQFWDPCGMDHYDSLTSMYTRGSLCAVICFDLTDRDSLETVEKYMKKLEENCSDNLVKALVGNKSDLMQERKVLPDEGQKLADHYNCKYFETSAETGENVQELASYLIQQAHKKELLFPTISHRLLDSPIRRGGGGCMGKDTC</sequence>
<dbReference type="AlphaFoldDB" id="A0A8J8NJ29"/>
<dbReference type="CDD" id="cd00154">
    <property type="entry name" value="Rab"/>
    <property type="match status" value="1"/>
</dbReference>
<name>A0A8J8NJ29_HALGN</name>